<keyword evidence="3 7" id="KW-0812">Transmembrane</keyword>
<sequence length="441" mass="48428">MGANKEKQQNKIKWWQLALIGVGCTIGTGFFLGSAIAIKRAGPMVLVLFILAAVATYIVYDALSSMSVSDPQKGSFRTYAKKAYGRWAGFSNGWAYWSSELLIMGSQLTALSIFAQYWFADIPLWILSSIFGVLGIGVIVLGVSGFEKIENIFGAMKIAAILMFIIIGILAISGFLKGGAPDRAFAFSSKGIFPGGFTGIWTAFIYVLYAFGGIEVMGIMSNELNDQKQAPKAGRVMLSVLTIIYVVSIGLAVWIVPSEKFNADESPFIMVINQFDLNIISHIFNGVLIIGGFSTMVASLYGITTILTTLAEDGDAPRLFVKTGPRDVPYYSVLLTTTGLIASIVVALLLPDKIYEYITTAASLMLLYIWVFILFTYHKISELSGWKQLKRWIGIGLLFTGIVGTLFDKIARIGFFISFGFILIITVVTFVMRKKWRSQTE</sequence>
<evidence type="ECO:0000256" key="2">
    <source>
        <dbReference type="ARBA" id="ARBA00022448"/>
    </source>
</evidence>
<feature type="transmembrane region" description="Helical" evidence="7">
    <location>
        <begin position="283"/>
        <end position="307"/>
    </location>
</feature>
<name>A0A917TI30_9BACI</name>
<feature type="transmembrane region" description="Helical" evidence="7">
    <location>
        <begin position="413"/>
        <end position="432"/>
    </location>
</feature>
<feature type="transmembrane region" description="Helical" evidence="7">
    <location>
        <begin position="12"/>
        <end position="38"/>
    </location>
</feature>
<evidence type="ECO:0000313" key="10">
    <source>
        <dbReference type="Proteomes" id="UP000618460"/>
    </source>
</evidence>
<dbReference type="PANTHER" id="PTHR43495:SF5">
    <property type="entry name" value="GAMMA-AMINOBUTYRIC ACID PERMEASE"/>
    <property type="match status" value="1"/>
</dbReference>
<comment type="subcellular location">
    <subcellularLocation>
        <location evidence="1">Cell membrane</location>
        <topology evidence="1">Multi-pass membrane protein</topology>
    </subcellularLocation>
</comment>
<feature type="transmembrane region" description="Helical" evidence="7">
    <location>
        <begin position="158"/>
        <end position="176"/>
    </location>
</feature>
<feature type="transmembrane region" description="Helical" evidence="7">
    <location>
        <begin position="196"/>
        <end position="216"/>
    </location>
</feature>
<feature type="transmembrane region" description="Helical" evidence="7">
    <location>
        <begin position="389"/>
        <end position="407"/>
    </location>
</feature>
<dbReference type="GO" id="GO:0055085">
    <property type="term" value="P:transmembrane transport"/>
    <property type="evidence" value="ECO:0007669"/>
    <property type="project" value="InterPro"/>
</dbReference>
<dbReference type="OrthoDB" id="9780162at2"/>
<comment type="caution">
    <text evidence="9">The sequence shown here is derived from an EMBL/GenBank/DDBJ whole genome shotgun (WGS) entry which is preliminary data.</text>
</comment>
<dbReference type="PIRSF" id="PIRSF006060">
    <property type="entry name" value="AA_transporter"/>
    <property type="match status" value="1"/>
</dbReference>
<dbReference type="GO" id="GO:0005886">
    <property type="term" value="C:plasma membrane"/>
    <property type="evidence" value="ECO:0007669"/>
    <property type="project" value="UniProtKB-SubCell"/>
</dbReference>
<evidence type="ECO:0000313" key="9">
    <source>
        <dbReference type="EMBL" id="GGM24006.1"/>
    </source>
</evidence>
<dbReference type="GO" id="GO:0006865">
    <property type="term" value="P:amino acid transport"/>
    <property type="evidence" value="ECO:0007669"/>
    <property type="project" value="UniProtKB-KW"/>
</dbReference>
<evidence type="ECO:0000256" key="1">
    <source>
        <dbReference type="ARBA" id="ARBA00004651"/>
    </source>
</evidence>
<keyword evidence="4" id="KW-0029">Amino-acid transport</keyword>
<dbReference type="EMBL" id="BMLG01000001">
    <property type="protein sequence ID" value="GGM24006.1"/>
    <property type="molecule type" value="Genomic_DNA"/>
</dbReference>
<keyword evidence="2" id="KW-0813">Transport</keyword>
<reference evidence="9" key="1">
    <citation type="journal article" date="2014" name="Int. J. Syst. Evol. Microbiol.">
        <title>Complete genome sequence of Corynebacterium casei LMG S-19264T (=DSM 44701T), isolated from a smear-ripened cheese.</title>
        <authorList>
            <consortium name="US DOE Joint Genome Institute (JGI-PGF)"/>
            <person name="Walter F."/>
            <person name="Albersmeier A."/>
            <person name="Kalinowski J."/>
            <person name="Ruckert C."/>
        </authorList>
    </citation>
    <scope>NUCLEOTIDE SEQUENCE</scope>
    <source>
        <strain evidence="9">CGMCC 1.6333</strain>
    </source>
</reference>
<evidence type="ECO:0000259" key="8">
    <source>
        <dbReference type="Pfam" id="PF00324"/>
    </source>
</evidence>
<dbReference type="PANTHER" id="PTHR43495">
    <property type="entry name" value="GABA PERMEASE"/>
    <property type="match status" value="1"/>
</dbReference>
<reference evidence="9" key="2">
    <citation type="submission" date="2020-09" db="EMBL/GenBank/DDBJ databases">
        <authorList>
            <person name="Sun Q."/>
            <person name="Zhou Y."/>
        </authorList>
    </citation>
    <scope>NUCLEOTIDE SEQUENCE</scope>
    <source>
        <strain evidence="9">CGMCC 1.6333</strain>
    </source>
</reference>
<keyword evidence="6 7" id="KW-0472">Membrane</keyword>
<gene>
    <name evidence="9" type="ORF">GCM10011351_07230</name>
</gene>
<organism evidence="9 10">
    <name type="scientific">Paraliobacillus quinghaiensis</name>
    <dbReference type="NCBI Taxonomy" id="470815"/>
    <lineage>
        <taxon>Bacteria</taxon>
        <taxon>Bacillati</taxon>
        <taxon>Bacillota</taxon>
        <taxon>Bacilli</taxon>
        <taxon>Bacillales</taxon>
        <taxon>Bacillaceae</taxon>
        <taxon>Paraliobacillus</taxon>
    </lineage>
</organism>
<evidence type="ECO:0000256" key="6">
    <source>
        <dbReference type="ARBA" id="ARBA00023136"/>
    </source>
</evidence>
<evidence type="ECO:0000256" key="5">
    <source>
        <dbReference type="ARBA" id="ARBA00022989"/>
    </source>
</evidence>
<evidence type="ECO:0000256" key="7">
    <source>
        <dbReference type="SAM" id="Phobius"/>
    </source>
</evidence>
<feature type="transmembrane region" description="Helical" evidence="7">
    <location>
        <begin position="125"/>
        <end position="146"/>
    </location>
</feature>
<evidence type="ECO:0000256" key="3">
    <source>
        <dbReference type="ARBA" id="ARBA00022692"/>
    </source>
</evidence>
<protein>
    <submittedName>
        <fullName evidence="9">Transporter</fullName>
    </submittedName>
</protein>
<feature type="transmembrane region" description="Helical" evidence="7">
    <location>
        <begin position="328"/>
        <end position="351"/>
    </location>
</feature>
<keyword evidence="5 7" id="KW-1133">Transmembrane helix</keyword>
<feature type="transmembrane region" description="Helical" evidence="7">
    <location>
        <begin position="44"/>
        <end position="63"/>
    </location>
</feature>
<dbReference type="RefSeq" id="WP_117152387.1">
    <property type="nucleotide sequence ID" value="NZ_BMLG01000001.1"/>
</dbReference>
<dbReference type="AlphaFoldDB" id="A0A917TI30"/>
<evidence type="ECO:0000256" key="4">
    <source>
        <dbReference type="ARBA" id="ARBA00022970"/>
    </source>
</evidence>
<feature type="transmembrane region" description="Helical" evidence="7">
    <location>
        <begin position="236"/>
        <end position="256"/>
    </location>
</feature>
<dbReference type="PROSITE" id="PS51257">
    <property type="entry name" value="PROKAR_LIPOPROTEIN"/>
    <property type="match status" value="1"/>
</dbReference>
<dbReference type="Proteomes" id="UP000618460">
    <property type="component" value="Unassembled WGS sequence"/>
</dbReference>
<accession>A0A917TI30</accession>
<dbReference type="Gene3D" id="1.20.1740.10">
    <property type="entry name" value="Amino acid/polyamine transporter I"/>
    <property type="match status" value="1"/>
</dbReference>
<dbReference type="Pfam" id="PF00324">
    <property type="entry name" value="AA_permease"/>
    <property type="match status" value="1"/>
</dbReference>
<keyword evidence="10" id="KW-1185">Reference proteome</keyword>
<feature type="transmembrane region" description="Helical" evidence="7">
    <location>
        <begin position="357"/>
        <end position="377"/>
    </location>
</feature>
<dbReference type="InterPro" id="IPR004841">
    <property type="entry name" value="AA-permease/SLC12A_dom"/>
</dbReference>
<proteinExistence type="predicted"/>
<feature type="domain" description="Amino acid permease/ SLC12A" evidence="8">
    <location>
        <begin position="18"/>
        <end position="380"/>
    </location>
</feature>